<dbReference type="AlphaFoldDB" id="A0A645FLY5"/>
<accession>A0A645FLY5</accession>
<proteinExistence type="predicted"/>
<reference evidence="1" key="1">
    <citation type="submission" date="2019-08" db="EMBL/GenBank/DDBJ databases">
        <authorList>
            <person name="Kucharzyk K."/>
            <person name="Murdoch R.W."/>
            <person name="Higgins S."/>
            <person name="Loffler F."/>
        </authorList>
    </citation>
    <scope>NUCLEOTIDE SEQUENCE</scope>
</reference>
<name>A0A645FLY5_9ZZZZ</name>
<comment type="caution">
    <text evidence="1">The sequence shown here is derived from an EMBL/GenBank/DDBJ whole genome shotgun (WGS) entry which is preliminary data.</text>
</comment>
<gene>
    <name evidence="1" type="ORF">SDC9_162279</name>
</gene>
<organism evidence="1">
    <name type="scientific">bioreactor metagenome</name>
    <dbReference type="NCBI Taxonomy" id="1076179"/>
    <lineage>
        <taxon>unclassified sequences</taxon>
        <taxon>metagenomes</taxon>
        <taxon>ecological metagenomes</taxon>
    </lineage>
</organism>
<evidence type="ECO:0000313" key="1">
    <source>
        <dbReference type="EMBL" id="MPN14950.1"/>
    </source>
</evidence>
<dbReference type="EMBL" id="VSSQ01061648">
    <property type="protein sequence ID" value="MPN14950.1"/>
    <property type="molecule type" value="Genomic_DNA"/>
</dbReference>
<sequence length="87" mass="9487">MPLTDADRMQMTLMAVMRHNVVTITEVGPGPEPGGGGYFGEIEAMLISEPEVVEPVIYTPQITVSVSEMPTVVTIAGTWTYNEYLLL</sequence>
<protein>
    <submittedName>
        <fullName evidence="1">Uncharacterized protein</fullName>
    </submittedName>
</protein>